<sequence length="262" mass="29448">MVSNLSITFMIVSMLLSFVLPLALIAYFYKKYKISIKAVLVGVLIFIVFSQVLEKMLHWYVLVRNPQTAAMLTNPWIYMVYGGLAAGVFEEVGRFIGFKFFLKGRTQWKDGMAYGIGHGGIESILIGGMMSLQYIVYSNLINSGMFEKTLGAKVPIGSLESLKQVLISSSPYYFGVIGVERVLAVTFHIALSLLVLYGVKNRKNIYLLYAIVIHALFDFPAALFQTGQIKNVWIVEFILLVVALISLIFIIKSKYMFSKSKD</sequence>
<name>A0A934HTE3_9CLOT</name>
<dbReference type="AlphaFoldDB" id="A0A934HTE3"/>
<feature type="transmembrane region" description="Helical" evidence="1">
    <location>
        <begin position="172"/>
        <end position="199"/>
    </location>
</feature>
<keyword evidence="2" id="KW-0482">Metalloprotease</keyword>
<gene>
    <name evidence="2" type="ORF">I6U51_00095</name>
</gene>
<dbReference type="PIRSF" id="PIRSF033101">
    <property type="entry name" value="UCP033101"/>
    <property type="match status" value="1"/>
</dbReference>
<reference evidence="2" key="1">
    <citation type="submission" date="2020-12" db="EMBL/GenBank/DDBJ databases">
        <title>Clostridium thailandense sp. nov., a novel acetogenic bacterium isolated from peat land soil in Thailand.</title>
        <authorList>
            <person name="Chaikitkaew S."/>
            <person name="Birkeland N.K."/>
        </authorList>
    </citation>
    <scope>NUCLEOTIDE SEQUENCE</scope>
    <source>
        <strain evidence="2">DSM 17425</strain>
    </source>
</reference>
<comment type="caution">
    <text evidence="2">The sequence shown here is derived from an EMBL/GenBank/DDBJ whole genome shotgun (WGS) entry which is preliminary data.</text>
</comment>
<evidence type="ECO:0000313" key="2">
    <source>
        <dbReference type="EMBL" id="MBI6871104.1"/>
    </source>
</evidence>
<keyword evidence="3" id="KW-1185">Reference proteome</keyword>
<evidence type="ECO:0000256" key="1">
    <source>
        <dbReference type="SAM" id="Phobius"/>
    </source>
</evidence>
<dbReference type="InterPro" id="IPR011397">
    <property type="entry name" value="YhfC"/>
</dbReference>
<organism evidence="2 3">
    <name type="scientific">Clostridium aciditolerans</name>
    <dbReference type="NCBI Taxonomy" id="339861"/>
    <lineage>
        <taxon>Bacteria</taxon>
        <taxon>Bacillati</taxon>
        <taxon>Bacillota</taxon>
        <taxon>Clostridia</taxon>
        <taxon>Eubacteriales</taxon>
        <taxon>Clostridiaceae</taxon>
        <taxon>Clostridium</taxon>
    </lineage>
</organism>
<dbReference type="RefSeq" id="WP_211140573.1">
    <property type="nucleotide sequence ID" value="NZ_JAEEGB010000001.1"/>
</dbReference>
<protein>
    <submittedName>
        <fullName evidence="2">YhfC family intramembrane metalloprotease</fullName>
    </submittedName>
</protein>
<feature type="transmembrane region" description="Helical" evidence="1">
    <location>
        <begin position="113"/>
        <end position="136"/>
    </location>
</feature>
<feature type="transmembrane region" description="Helical" evidence="1">
    <location>
        <begin position="232"/>
        <end position="251"/>
    </location>
</feature>
<keyword evidence="1" id="KW-1133">Transmembrane helix</keyword>
<keyword evidence="2" id="KW-0645">Protease</keyword>
<keyword evidence="2" id="KW-0378">Hydrolase</keyword>
<feature type="transmembrane region" description="Helical" evidence="1">
    <location>
        <begin position="73"/>
        <end position="92"/>
    </location>
</feature>
<keyword evidence="1" id="KW-0812">Transmembrane</keyword>
<accession>A0A934HTE3</accession>
<proteinExistence type="predicted"/>
<keyword evidence="1" id="KW-0472">Membrane</keyword>
<feature type="transmembrane region" description="Helical" evidence="1">
    <location>
        <begin position="6"/>
        <end position="29"/>
    </location>
</feature>
<dbReference type="EMBL" id="JAEEGB010000001">
    <property type="protein sequence ID" value="MBI6871104.1"/>
    <property type="molecule type" value="Genomic_DNA"/>
</dbReference>
<dbReference type="Pfam" id="PF10086">
    <property type="entry name" value="YhfC"/>
    <property type="match status" value="1"/>
</dbReference>
<dbReference type="Proteomes" id="UP000622687">
    <property type="component" value="Unassembled WGS sequence"/>
</dbReference>
<feature type="transmembrane region" description="Helical" evidence="1">
    <location>
        <begin position="206"/>
        <end position="226"/>
    </location>
</feature>
<dbReference type="GO" id="GO:0008237">
    <property type="term" value="F:metallopeptidase activity"/>
    <property type="evidence" value="ECO:0007669"/>
    <property type="project" value="UniProtKB-KW"/>
</dbReference>
<feature type="transmembrane region" description="Helical" evidence="1">
    <location>
        <begin position="36"/>
        <end position="53"/>
    </location>
</feature>
<evidence type="ECO:0000313" key="3">
    <source>
        <dbReference type="Proteomes" id="UP000622687"/>
    </source>
</evidence>